<dbReference type="Pfam" id="PF11951">
    <property type="entry name" value="Fungal_trans_2"/>
    <property type="match status" value="1"/>
</dbReference>
<dbReference type="InterPro" id="IPR021858">
    <property type="entry name" value="Fun_TF"/>
</dbReference>
<gene>
    <name evidence="3" type="ORF">CFAM422_012392</name>
</gene>
<protein>
    <submittedName>
        <fullName evidence="3">Uncharacterized protein</fullName>
    </submittedName>
</protein>
<dbReference type="EMBL" id="QLNT01000029">
    <property type="protein sequence ID" value="KAF3057602.1"/>
    <property type="molecule type" value="Genomic_DNA"/>
</dbReference>
<organism evidence="3 4">
    <name type="scientific">Trichoderma lentiforme</name>
    <dbReference type="NCBI Taxonomy" id="1567552"/>
    <lineage>
        <taxon>Eukaryota</taxon>
        <taxon>Fungi</taxon>
        <taxon>Dikarya</taxon>
        <taxon>Ascomycota</taxon>
        <taxon>Pezizomycotina</taxon>
        <taxon>Sordariomycetes</taxon>
        <taxon>Hypocreomycetidae</taxon>
        <taxon>Hypocreales</taxon>
        <taxon>Hypocreaceae</taxon>
        <taxon>Trichoderma</taxon>
    </lineage>
</organism>
<name>A0A9P4X589_9HYPO</name>
<feature type="region of interest" description="Disordered" evidence="2">
    <location>
        <begin position="63"/>
        <end position="83"/>
    </location>
</feature>
<evidence type="ECO:0000313" key="4">
    <source>
        <dbReference type="Proteomes" id="UP000801864"/>
    </source>
</evidence>
<evidence type="ECO:0000313" key="3">
    <source>
        <dbReference type="EMBL" id="KAF3057602.1"/>
    </source>
</evidence>
<comment type="caution">
    <text evidence="3">The sequence shown here is derived from an EMBL/GenBank/DDBJ whole genome shotgun (WGS) entry which is preliminary data.</text>
</comment>
<accession>A0A9P4X589</accession>
<proteinExistence type="predicted"/>
<reference evidence="3 4" key="1">
    <citation type="submission" date="2018-06" db="EMBL/GenBank/DDBJ databases">
        <title>Genome analysis of cellulolytic fungus Trichoderma lentiforme CFAM-422.</title>
        <authorList>
            <person name="Steindorff A.S."/>
            <person name="Formighieri E.F."/>
            <person name="Midorikawa G.E.O."/>
            <person name="Tamietti M.S."/>
            <person name="Ramos E.Z."/>
            <person name="Silva A.S."/>
            <person name="Bon E.P.S."/>
            <person name="Mendes T.D."/>
            <person name="Damaso M.C.T."/>
            <person name="Favaro L.C.L."/>
        </authorList>
    </citation>
    <scope>NUCLEOTIDE SEQUENCE [LARGE SCALE GENOMIC DNA]</scope>
    <source>
        <strain evidence="3 4">CFAM-422</strain>
    </source>
</reference>
<dbReference type="Proteomes" id="UP000801864">
    <property type="component" value="Unassembled WGS sequence"/>
</dbReference>
<dbReference type="PANTHER" id="PTHR37540">
    <property type="entry name" value="TRANSCRIPTION FACTOR (ACR-2), PUTATIVE-RELATED-RELATED"/>
    <property type="match status" value="1"/>
</dbReference>
<keyword evidence="4" id="KW-1185">Reference proteome</keyword>
<sequence>MSSPNMKPIATTPFIIVPYPEREGLSSEQRTVVHSYAARTAHARVRIARVKAYQLLKATEFQQGQLRHPREDERSVKKTPSRSDVGLELETPAVVMSNSSPGGLGSGRGDPFVSFVRPLTNMDQFLLDQYVTTVSPYLLEHCARFRFPGSPFVDSMIDEWIRLSLSDVGFLSGILLISSRYLSIFHQPYHPHQNQIYTEQATRYKLVCFQTLNEAISFNTGQGAFSDSVIAETMVLALDDISLGDLETSRRHMQGAIKMVELNGGPQTLGLNGFLAMVLNKFTSQVGLPNRFLEPTNANIASND</sequence>
<keyword evidence="1" id="KW-0539">Nucleus</keyword>
<evidence type="ECO:0000256" key="1">
    <source>
        <dbReference type="ARBA" id="ARBA00023242"/>
    </source>
</evidence>
<evidence type="ECO:0000256" key="2">
    <source>
        <dbReference type="SAM" id="MobiDB-lite"/>
    </source>
</evidence>
<dbReference type="AlphaFoldDB" id="A0A9P4X589"/>